<dbReference type="OrthoDB" id="440553at2759"/>
<feature type="transmembrane region" description="Helical" evidence="7">
    <location>
        <begin position="457"/>
        <end position="481"/>
    </location>
</feature>
<keyword evidence="3 7" id="KW-0812">Transmembrane</keyword>
<dbReference type="EMBL" id="KV875095">
    <property type="protein sequence ID" value="OIW32625.1"/>
    <property type="molecule type" value="Genomic_DNA"/>
</dbReference>
<organism evidence="9 10">
    <name type="scientific">Coniochaeta ligniaria NRRL 30616</name>
    <dbReference type="NCBI Taxonomy" id="1408157"/>
    <lineage>
        <taxon>Eukaryota</taxon>
        <taxon>Fungi</taxon>
        <taxon>Dikarya</taxon>
        <taxon>Ascomycota</taxon>
        <taxon>Pezizomycotina</taxon>
        <taxon>Sordariomycetes</taxon>
        <taxon>Sordariomycetidae</taxon>
        <taxon>Coniochaetales</taxon>
        <taxon>Coniochaetaceae</taxon>
        <taxon>Coniochaeta</taxon>
    </lineage>
</organism>
<dbReference type="STRING" id="1408157.A0A1J7JGZ0"/>
<evidence type="ECO:0000313" key="9">
    <source>
        <dbReference type="EMBL" id="OIW32625.1"/>
    </source>
</evidence>
<dbReference type="InterPro" id="IPR036259">
    <property type="entry name" value="MFS_trans_sf"/>
</dbReference>
<proteinExistence type="predicted"/>
<dbReference type="Proteomes" id="UP000182658">
    <property type="component" value="Unassembled WGS sequence"/>
</dbReference>
<evidence type="ECO:0000256" key="3">
    <source>
        <dbReference type="ARBA" id="ARBA00022692"/>
    </source>
</evidence>
<dbReference type="Pfam" id="PF07690">
    <property type="entry name" value="MFS_1"/>
    <property type="match status" value="1"/>
</dbReference>
<feature type="transmembrane region" description="Helical" evidence="7">
    <location>
        <begin position="198"/>
        <end position="218"/>
    </location>
</feature>
<feature type="transmembrane region" description="Helical" evidence="7">
    <location>
        <begin position="110"/>
        <end position="127"/>
    </location>
</feature>
<feature type="transmembrane region" description="Helical" evidence="7">
    <location>
        <begin position="374"/>
        <end position="391"/>
    </location>
</feature>
<dbReference type="GO" id="GO:0005886">
    <property type="term" value="C:plasma membrane"/>
    <property type="evidence" value="ECO:0007669"/>
    <property type="project" value="TreeGrafter"/>
</dbReference>
<sequence>MESNPVEKIDQEDSSTPEKHTKDPEAPISTPPFTVFTRGQKIWINFSASWAAMFSTMSSYIYYPAIVPLARDLGVTVLLLNLTMTSYLVMAAVAPAFMGDLADQTGRRPIYILMFTLLIGANVGIALQNSFPALLVLRMVQATGASGLNAVAYGVISDVTEAKERGGFVGIVLLFTDFAVSLGPVIGGSISQELGWRWIFWFLVILTGSHFLTMFLFFPETQRNIVGNGGGKVSGVYWSLFTLFQSTEVKKAQVPITKPARHYPNPFSTLPILGNKESLMVIALYALTYAVKMTLQTSLGAQCVEIYQLSYLNAGLIYLPSGVAGALGASSTGQYLNRTYRRTVSKLSEGREEEFNIDSDEFPILKTRLKGMDFLLCISALGTVGYGLILMTKTHIAAMIIMQVITGFTTASIFAITGTLLTDLNIHRSATAQGACSIVRGLGAAGAIAVMQPIADAIGLGGCFAIYAALMLMQFPLVWLLRRQGVQLRKARTSREA</sequence>
<dbReference type="InterPro" id="IPR011701">
    <property type="entry name" value="MFS"/>
</dbReference>
<gene>
    <name evidence="9" type="ORF">CONLIGDRAFT_571362</name>
</gene>
<comment type="subcellular location">
    <subcellularLocation>
        <location evidence="1">Membrane</location>
        <topology evidence="1">Multi-pass membrane protein</topology>
    </subcellularLocation>
</comment>
<keyword evidence="10" id="KW-1185">Reference proteome</keyword>
<dbReference type="Gene3D" id="1.20.1250.20">
    <property type="entry name" value="MFS general substrate transporter like domains"/>
    <property type="match status" value="1"/>
</dbReference>
<evidence type="ECO:0000313" key="10">
    <source>
        <dbReference type="Proteomes" id="UP000182658"/>
    </source>
</evidence>
<protein>
    <submittedName>
        <fullName evidence="9">MFS general substrate transporter</fullName>
    </submittedName>
</protein>
<dbReference type="PANTHER" id="PTHR23502:SF51">
    <property type="entry name" value="QUINIDINE RESISTANCE PROTEIN 1-RELATED"/>
    <property type="match status" value="1"/>
</dbReference>
<reference evidence="9 10" key="1">
    <citation type="submission" date="2016-10" db="EMBL/GenBank/DDBJ databases">
        <title>Draft genome sequence of Coniochaeta ligniaria NRRL30616, a lignocellulolytic fungus for bioabatement of inhibitors in plant biomass hydrolysates.</title>
        <authorList>
            <consortium name="DOE Joint Genome Institute"/>
            <person name="Jimenez D.J."/>
            <person name="Hector R.E."/>
            <person name="Riley R."/>
            <person name="Sun H."/>
            <person name="Grigoriev I.V."/>
            <person name="Van Elsas J.D."/>
            <person name="Nichols N.N."/>
        </authorList>
    </citation>
    <scope>NUCLEOTIDE SEQUENCE [LARGE SCALE GENOMIC DNA]</scope>
    <source>
        <strain evidence="9 10">NRRL 30616</strain>
    </source>
</reference>
<name>A0A1J7JGZ0_9PEZI</name>
<dbReference type="InParanoid" id="A0A1J7JGZ0"/>
<dbReference type="AlphaFoldDB" id="A0A1J7JGZ0"/>
<feature type="region of interest" description="Disordered" evidence="6">
    <location>
        <begin position="1"/>
        <end position="32"/>
    </location>
</feature>
<dbReference type="Gene3D" id="1.20.1720.10">
    <property type="entry name" value="Multidrug resistance protein D"/>
    <property type="match status" value="1"/>
</dbReference>
<evidence type="ECO:0000259" key="8">
    <source>
        <dbReference type="PROSITE" id="PS50850"/>
    </source>
</evidence>
<evidence type="ECO:0000256" key="1">
    <source>
        <dbReference type="ARBA" id="ARBA00004141"/>
    </source>
</evidence>
<keyword evidence="2" id="KW-0813">Transport</keyword>
<feature type="transmembrane region" description="Helical" evidence="7">
    <location>
        <begin position="75"/>
        <end position="98"/>
    </location>
</feature>
<feature type="transmembrane region" description="Helical" evidence="7">
    <location>
        <begin position="133"/>
        <end position="156"/>
    </location>
</feature>
<evidence type="ECO:0000256" key="4">
    <source>
        <dbReference type="ARBA" id="ARBA00022989"/>
    </source>
</evidence>
<evidence type="ECO:0000256" key="7">
    <source>
        <dbReference type="SAM" id="Phobius"/>
    </source>
</evidence>
<feature type="transmembrane region" description="Helical" evidence="7">
    <location>
        <begin position="42"/>
        <end position="63"/>
    </location>
</feature>
<evidence type="ECO:0000256" key="5">
    <source>
        <dbReference type="ARBA" id="ARBA00023136"/>
    </source>
</evidence>
<feature type="transmembrane region" description="Helical" evidence="7">
    <location>
        <begin position="434"/>
        <end position="451"/>
    </location>
</feature>
<feature type="transmembrane region" description="Helical" evidence="7">
    <location>
        <begin position="397"/>
        <end position="422"/>
    </location>
</feature>
<evidence type="ECO:0000256" key="2">
    <source>
        <dbReference type="ARBA" id="ARBA00022448"/>
    </source>
</evidence>
<keyword evidence="5 7" id="KW-0472">Membrane</keyword>
<feature type="compositionally biased region" description="Basic and acidic residues" evidence="6">
    <location>
        <begin position="1"/>
        <end position="25"/>
    </location>
</feature>
<dbReference type="PANTHER" id="PTHR23502">
    <property type="entry name" value="MAJOR FACILITATOR SUPERFAMILY"/>
    <property type="match status" value="1"/>
</dbReference>
<feature type="transmembrane region" description="Helical" evidence="7">
    <location>
        <begin position="168"/>
        <end position="186"/>
    </location>
</feature>
<evidence type="ECO:0000256" key="6">
    <source>
        <dbReference type="SAM" id="MobiDB-lite"/>
    </source>
</evidence>
<keyword evidence="4 7" id="KW-1133">Transmembrane helix</keyword>
<dbReference type="FunFam" id="1.20.1250.20:FF:000172">
    <property type="entry name" value="MFS multidrug resistance transporter"/>
    <property type="match status" value="1"/>
</dbReference>
<dbReference type="SUPFAM" id="SSF103473">
    <property type="entry name" value="MFS general substrate transporter"/>
    <property type="match status" value="1"/>
</dbReference>
<feature type="domain" description="Major facilitator superfamily (MFS) profile" evidence="8">
    <location>
        <begin position="44"/>
        <end position="486"/>
    </location>
</feature>
<dbReference type="PROSITE" id="PS50850">
    <property type="entry name" value="MFS"/>
    <property type="match status" value="1"/>
</dbReference>
<dbReference type="InterPro" id="IPR020846">
    <property type="entry name" value="MFS_dom"/>
</dbReference>
<accession>A0A1J7JGZ0</accession>
<dbReference type="GO" id="GO:0022857">
    <property type="term" value="F:transmembrane transporter activity"/>
    <property type="evidence" value="ECO:0007669"/>
    <property type="project" value="InterPro"/>
</dbReference>